<comment type="similarity">
    <text evidence="4 12">Belongs to the TOP6A family.</text>
</comment>
<name>A0AA39F086_9HYME</name>
<dbReference type="InterPro" id="IPR002815">
    <property type="entry name" value="Spo11/TopoVI_A"/>
</dbReference>
<comment type="catalytic activity">
    <reaction evidence="1 12">
        <text>ATP-dependent breakage, passage and rejoining of double-stranded DNA.</text>
        <dbReference type="EC" id="5.6.2.2"/>
    </reaction>
</comment>
<dbReference type="PRINTS" id="PR01550">
    <property type="entry name" value="TOP6AFAMILY"/>
</dbReference>
<dbReference type="Gene3D" id="3.40.1360.10">
    <property type="match status" value="1"/>
</dbReference>
<dbReference type="AlphaFoldDB" id="A0AA39F086"/>
<dbReference type="GO" id="GO:0003677">
    <property type="term" value="F:DNA binding"/>
    <property type="evidence" value="ECO:0007669"/>
    <property type="project" value="UniProtKB-UniRule"/>
</dbReference>
<evidence type="ECO:0000256" key="2">
    <source>
        <dbReference type="ARBA" id="ARBA00001946"/>
    </source>
</evidence>
<feature type="domain" description="Spo11/DNA topoisomerase VI subunit A N-terminal" evidence="13">
    <location>
        <begin position="2"/>
        <end position="64"/>
    </location>
</feature>
<evidence type="ECO:0000256" key="12">
    <source>
        <dbReference type="PROSITE-ProRule" id="PRU01385"/>
    </source>
</evidence>
<evidence type="ECO:0000256" key="11">
    <source>
        <dbReference type="ARBA" id="ARBA00023242"/>
    </source>
</evidence>
<protein>
    <recommendedName>
        <fullName evidence="5">DNA topoisomerase (ATP-hydrolyzing)</fullName>
        <ecNumber evidence="5">5.6.2.2</ecNumber>
    </recommendedName>
</protein>
<gene>
    <name evidence="15" type="ORF">PV328_011374</name>
</gene>
<evidence type="ECO:0000313" key="16">
    <source>
        <dbReference type="Proteomes" id="UP001168990"/>
    </source>
</evidence>
<evidence type="ECO:0000256" key="6">
    <source>
        <dbReference type="ARBA" id="ARBA00022723"/>
    </source>
</evidence>
<dbReference type="PROSITE" id="PS52041">
    <property type="entry name" value="TOPO_IIB"/>
    <property type="match status" value="1"/>
</dbReference>
<proteinExistence type="inferred from homology"/>
<feature type="active site" description="O-(5'-phospho-DNA)-tyrosine intermediate" evidence="12">
    <location>
        <position position="28"/>
    </location>
</feature>
<dbReference type="PRINTS" id="PR01551">
    <property type="entry name" value="SPO11HOMOLOG"/>
</dbReference>
<keyword evidence="8 12" id="KW-0799">Topoisomerase</keyword>
<dbReference type="CDD" id="cd00223">
    <property type="entry name" value="TOPRIM_TopoIIB_SPO"/>
    <property type="match status" value="1"/>
</dbReference>
<evidence type="ECO:0000256" key="1">
    <source>
        <dbReference type="ARBA" id="ARBA00000185"/>
    </source>
</evidence>
<dbReference type="EC" id="5.6.2.2" evidence="5"/>
<evidence type="ECO:0000259" key="13">
    <source>
        <dbReference type="Pfam" id="PF04406"/>
    </source>
</evidence>
<dbReference type="InterPro" id="IPR034136">
    <property type="entry name" value="TOPRIM_Topo6A/Spo11"/>
</dbReference>
<dbReference type="GO" id="GO:0003918">
    <property type="term" value="F:DNA topoisomerase type II (double strand cut, ATP-hydrolyzing) activity"/>
    <property type="evidence" value="ECO:0007669"/>
    <property type="project" value="UniProtKB-UniRule"/>
</dbReference>
<keyword evidence="10 12" id="KW-0413">Isomerase</keyword>
<comment type="subcellular location">
    <subcellularLocation>
        <location evidence="3">Nucleus</location>
    </subcellularLocation>
</comment>
<evidence type="ECO:0000259" key="14">
    <source>
        <dbReference type="Pfam" id="PF21180"/>
    </source>
</evidence>
<evidence type="ECO:0000256" key="8">
    <source>
        <dbReference type="ARBA" id="ARBA00023029"/>
    </source>
</evidence>
<dbReference type="GO" id="GO:0005524">
    <property type="term" value="F:ATP binding"/>
    <property type="evidence" value="ECO:0007669"/>
    <property type="project" value="InterPro"/>
</dbReference>
<comment type="cofactor">
    <cofactor evidence="2">
        <name>Mg(2+)</name>
        <dbReference type="ChEBI" id="CHEBI:18420"/>
    </cofactor>
</comment>
<evidence type="ECO:0000313" key="15">
    <source>
        <dbReference type="EMBL" id="KAK0157663.1"/>
    </source>
</evidence>
<evidence type="ECO:0000256" key="3">
    <source>
        <dbReference type="ARBA" id="ARBA00004123"/>
    </source>
</evidence>
<keyword evidence="9 12" id="KW-0238">DNA-binding</keyword>
<evidence type="ECO:0000256" key="9">
    <source>
        <dbReference type="ARBA" id="ARBA00023125"/>
    </source>
</evidence>
<dbReference type="PANTHER" id="PTHR10848">
    <property type="entry name" value="MEIOTIC RECOMBINATION PROTEIN SPO11"/>
    <property type="match status" value="1"/>
</dbReference>
<dbReference type="GO" id="GO:0046872">
    <property type="term" value="F:metal ion binding"/>
    <property type="evidence" value="ECO:0007669"/>
    <property type="project" value="UniProtKB-KW"/>
</dbReference>
<evidence type="ECO:0000256" key="4">
    <source>
        <dbReference type="ARBA" id="ARBA00006559"/>
    </source>
</evidence>
<dbReference type="SUPFAM" id="SSF56726">
    <property type="entry name" value="DNA topoisomerase IV, alpha subunit"/>
    <property type="match status" value="1"/>
</dbReference>
<dbReference type="EMBL" id="JAQQBS010001425">
    <property type="protein sequence ID" value="KAK0157663.1"/>
    <property type="molecule type" value="Genomic_DNA"/>
</dbReference>
<keyword evidence="16" id="KW-1185">Reference proteome</keyword>
<dbReference type="GO" id="GO:0042138">
    <property type="term" value="P:meiotic DNA double-strand break formation"/>
    <property type="evidence" value="ECO:0007669"/>
    <property type="project" value="InterPro"/>
</dbReference>
<dbReference type="InterPro" id="IPR013049">
    <property type="entry name" value="Spo11/TopoVI_A_N"/>
</dbReference>
<dbReference type="GO" id="GO:0007131">
    <property type="term" value="P:reciprocal meiotic recombination"/>
    <property type="evidence" value="ECO:0007669"/>
    <property type="project" value="TreeGrafter"/>
</dbReference>
<dbReference type="InterPro" id="IPR013048">
    <property type="entry name" value="Meiotic_Spo11"/>
</dbReference>
<evidence type="ECO:0000256" key="7">
    <source>
        <dbReference type="ARBA" id="ARBA00022842"/>
    </source>
</evidence>
<dbReference type="Pfam" id="PF04406">
    <property type="entry name" value="TP6A_N"/>
    <property type="match status" value="1"/>
</dbReference>
<feature type="domain" description="Topoisomerase 6 subunit A/Spo11 TOPRIM" evidence="14">
    <location>
        <begin position="118"/>
        <end position="280"/>
    </location>
</feature>
<keyword evidence="7" id="KW-0460">Magnesium</keyword>
<reference evidence="15" key="1">
    <citation type="journal article" date="2023" name="bioRxiv">
        <title>Scaffold-level genome assemblies of two parasitoid biocontrol wasps reveal the parthenogenesis mechanism and an associated novel virus.</title>
        <authorList>
            <person name="Inwood S."/>
            <person name="Skelly J."/>
            <person name="Guhlin J."/>
            <person name="Harrop T."/>
            <person name="Goldson S."/>
            <person name="Dearden P."/>
        </authorList>
    </citation>
    <scope>NUCLEOTIDE SEQUENCE</scope>
    <source>
        <strain evidence="15">Irish</strain>
        <tissue evidence="15">Whole body</tissue>
    </source>
</reference>
<reference evidence="15" key="2">
    <citation type="submission" date="2023-03" db="EMBL/GenBank/DDBJ databases">
        <authorList>
            <person name="Inwood S.N."/>
            <person name="Skelly J.G."/>
            <person name="Guhlin J."/>
            <person name="Harrop T.W.R."/>
            <person name="Goldson S.G."/>
            <person name="Dearden P.K."/>
        </authorList>
    </citation>
    <scope>NUCLEOTIDE SEQUENCE</scope>
    <source>
        <strain evidence="15">Irish</strain>
        <tissue evidence="15">Whole body</tissue>
    </source>
</reference>
<dbReference type="GO" id="GO:0000228">
    <property type="term" value="C:nuclear chromosome"/>
    <property type="evidence" value="ECO:0007669"/>
    <property type="project" value="TreeGrafter"/>
</dbReference>
<evidence type="ECO:0000256" key="10">
    <source>
        <dbReference type="ARBA" id="ARBA00023235"/>
    </source>
</evidence>
<accession>A0AA39F086</accession>
<comment type="caution">
    <text evidence="15">The sequence shown here is derived from an EMBL/GenBank/DDBJ whole genome shotgun (WGS) entry which is preliminary data.</text>
</comment>
<keyword evidence="6" id="KW-0479">Metal-binding</keyword>
<sequence>MSRMIIILAQAYKHLISEQIQTKRSFYYELKGGNAAHLFERPEIIDKNICHVANLLQCTTWDLGFIATSKGLVAGNLSFTFESGDKTNCCTPNGVLIPQIAANNAGQIVEINYSATSILIVEKESIFQKLLDEDCPRKLGVIIITGKGYPDVATRVFIKMLVDNISLPIFILVDANPHGFEIMCVYKYGSINLWWENENLICPTINWIGFYPSELIGLHLPRLPLTDNDKMKIRSLEKRFYINDDERKELKIMQQGKAEIESVAGISSRFLTSFYLKLKIPH</sequence>
<evidence type="ECO:0000256" key="5">
    <source>
        <dbReference type="ARBA" id="ARBA00012895"/>
    </source>
</evidence>
<dbReference type="Proteomes" id="UP001168990">
    <property type="component" value="Unassembled WGS sequence"/>
</dbReference>
<dbReference type="PANTHER" id="PTHR10848:SF0">
    <property type="entry name" value="MEIOTIC RECOMBINATION PROTEIN SPO11"/>
    <property type="match status" value="1"/>
</dbReference>
<dbReference type="InterPro" id="IPR036078">
    <property type="entry name" value="Spo11/TopoVI_A_sf"/>
</dbReference>
<dbReference type="Pfam" id="PF21180">
    <property type="entry name" value="TOP6A-Spo11_Toprim"/>
    <property type="match status" value="1"/>
</dbReference>
<organism evidence="15 16">
    <name type="scientific">Microctonus aethiopoides</name>
    <dbReference type="NCBI Taxonomy" id="144406"/>
    <lineage>
        <taxon>Eukaryota</taxon>
        <taxon>Metazoa</taxon>
        <taxon>Ecdysozoa</taxon>
        <taxon>Arthropoda</taxon>
        <taxon>Hexapoda</taxon>
        <taxon>Insecta</taxon>
        <taxon>Pterygota</taxon>
        <taxon>Neoptera</taxon>
        <taxon>Endopterygota</taxon>
        <taxon>Hymenoptera</taxon>
        <taxon>Apocrita</taxon>
        <taxon>Ichneumonoidea</taxon>
        <taxon>Braconidae</taxon>
        <taxon>Euphorinae</taxon>
        <taxon>Microctonus</taxon>
    </lineage>
</organism>
<dbReference type="GO" id="GO:0000706">
    <property type="term" value="P:meiotic DNA double-strand break processing"/>
    <property type="evidence" value="ECO:0007669"/>
    <property type="project" value="TreeGrafter"/>
</dbReference>
<keyword evidence="11" id="KW-0539">Nucleus</keyword>